<organism evidence="12 13">
    <name type="scientific">Delitschia confertaspora ATCC 74209</name>
    <dbReference type="NCBI Taxonomy" id="1513339"/>
    <lineage>
        <taxon>Eukaryota</taxon>
        <taxon>Fungi</taxon>
        <taxon>Dikarya</taxon>
        <taxon>Ascomycota</taxon>
        <taxon>Pezizomycotina</taxon>
        <taxon>Dothideomycetes</taxon>
        <taxon>Pleosporomycetidae</taxon>
        <taxon>Pleosporales</taxon>
        <taxon>Delitschiaceae</taxon>
        <taxon>Delitschia</taxon>
    </lineage>
</organism>
<protein>
    <recommendedName>
        <fullName evidence="10">Histone H4</fullName>
    </recommendedName>
</protein>
<accession>A0A9P4JQ63</accession>
<name>A0A9P4JQ63_9PLEO</name>
<evidence type="ECO:0000256" key="5">
    <source>
        <dbReference type="ARBA" id="ARBA00011538"/>
    </source>
</evidence>
<evidence type="ECO:0000256" key="6">
    <source>
        <dbReference type="ARBA" id="ARBA00022454"/>
    </source>
</evidence>
<comment type="similarity">
    <text evidence="4 10">Belongs to the histone H4 family.</text>
</comment>
<comment type="subcellular location">
    <subcellularLocation>
        <location evidence="3">Chromosome</location>
    </subcellularLocation>
    <subcellularLocation>
        <location evidence="2">Nucleus</location>
    </subcellularLocation>
</comment>
<gene>
    <name evidence="12" type="ORF">GQ43DRAFT_471950</name>
</gene>
<dbReference type="PANTHER" id="PTHR10484">
    <property type="entry name" value="HISTONE H4"/>
    <property type="match status" value="1"/>
</dbReference>
<comment type="caution">
    <text evidence="12">The sequence shown here is derived from an EMBL/GenBank/DDBJ whole genome shotgun (WGS) entry which is preliminary data.</text>
</comment>
<dbReference type="Proteomes" id="UP000799536">
    <property type="component" value="Unassembled WGS sequence"/>
</dbReference>
<keyword evidence="6 10" id="KW-0158">Chromosome</keyword>
<dbReference type="GO" id="GO:0005634">
    <property type="term" value="C:nucleus"/>
    <property type="evidence" value="ECO:0007669"/>
    <property type="project" value="UniProtKB-SubCell"/>
</dbReference>
<evidence type="ECO:0000256" key="10">
    <source>
        <dbReference type="RuleBase" id="RU000528"/>
    </source>
</evidence>
<dbReference type="OrthoDB" id="3919494at2759"/>
<evidence type="ECO:0000256" key="2">
    <source>
        <dbReference type="ARBA" id="ARBA00004123"/>
    </source>
</evidence>
<dbReference type="FunFam" id="1.10.20.10:FF:000012">
    <property type="entry name" value="Histone H4"/>
    <property type="match status" value="1"/>
</dbReference>
<evidence type="ECO:0000256" key="11">
    <source>
        <dbReference type="SAM" id="MobiDB-lite"/>
    </source>
</evidence>
<feature type="region of interest" description="Disordered" evidence="11">
    <location>
        <begin position="1"/>
        <end position="43"/>
    </location>
</feature>
<comment type="function">
    <text evidence="1 10">Core component of nucleosome. Nucleosomes wrap and compact DNA into chromatin, limiting DNA accessibility to the cellular machineries which require DNA as a template. Histones thereby play a central role in transcription regulation, DNA repair, DNA replication and chromosomal stability. DNA accessibility is regulated via a complex set of post-translational modifications of histones, also called histone code, and nucleosome remodeling.</text>
</comment>
<evidence type="ECO:0000313" key="13">
    <source>
        <dbReference type="Proteomes" id="UP000799536"/>
    </source>
</evidence>
<dbReference type="GO" id="GO:0003677">
    <property type="term" value="F:DNA binding"/>
    <property type="evidence" value="ECO:0007669"/>
    <property type="project" value="UniProtKB-KW"/>
</dbReference>
<dbReference type="EMBL" id="ML993984">
    <property type="protein sequence ID" value="KAF2201244.1"/>
    <property type="molecule type" value="Genomic_DNA"/>
</dbReference>
<evidence type="ECO:0000256" key="7">
    <source>
        <dbReference type="ARBA" id="ARBA00023125"/>
    </source>
</evidence>
<evidence type="ECO:0000256" key="4">
    <source>
        <dbReference type="ARBA" id="ARBA00006564"/>
    </source>
</evidence>
<dbReference type="PRINTS" id="PR00623">
    <property type="entry name" value="HISTONEH4"/>
</dbReference>
<dbReference type="Gene3D" id="1.10.20.10">
    <property type="entry name" value="Histone, subunit A"/>
    <property type="match status" value="1"/>
</dbReference>
<keyword evidence="7 10" id="KW-0238">DNA-binding</keyword>
<dbReference type="InterPro" id="IPR001951">
    <property type="entry name" value="Histone_H4"/>
</dbReference>
<comment type="subunit">
    <text evidence="5 10">The nucleosome is a histone octamer containing two molecules each of H2A, H2B, H3 and H4 assembled in one H3-H4 heterotetramer and two H2A-H2B heterodimers. The octamer wraps approximately 147 bp of DNA.</text>
</comment>
<dbReference type="SMART" id="SM00417">
    <property type="entry name" value="H4"/>
    <property type="match status" value="1"/>
</dbReference>
<dbReference type="CDD" id="cd22912">
    <property type="entry name" value="HFD_H4"/>
    <property type="match status" value="1"/>
</dbReference>
<evidence type="ECO:0000256" key="1">
    <source>
        <dbReference type="ARBA" id="ARBA00002001"/>
    </source>
</evidence>
<dbReference type="SUPFAM" id="SSF47113">
    <property type="entry name" value="Histone-fold"/>
    <property type="match status" value="1"/>
</dbReference>
<keyword evidence="9 10" id="KW-0544">Nucleosome core</keyword>
<keyword evidence="8 10" id="KW-0539">Nucleus</keyword>
<proteinExistence type="inferred from homology"/>
<dbReference type="InterPro" id="IPR009072">
    <property type="entry name" value="Histone-fold"/>
</dbReference>
<dbReference type="AlphaFoldDB" id="A0A9P4JQ63"/>
<evidence type="ECO:0000256" key="9">
    <source>
        <dbReference type="ARBA" id="ARBA00023269"/>
    </source>
</evidence>
<evidence type="ECO:0000256" key="3">
    <source>
        <dbReference type="ARBA" id="ARBA00004286"/>
    </source>
</evidence>
<sequence length="150" mass="16577">MAHERSKSFSGIPRFTGMGLPRAGGPHNNTGSGSKGLGKGKGQGLGGGFLKRHRKVVRDNIQGVTKNDIRRLARRGGVKRISAQIYEETRIVLKLRLEQILREVCAIVEYSGRKTVSVRDIVFVLHRLGTPIYGFDPAFLKGGTERQKRP</sequence>
<dbReference type="GO" id="GO:0000786">
    <property type="term" value="C:nucleosome"/>
    <property type="evidence" value="ECO:0007669"/>
    <property type="project" value="UniProtKB-KW"/>
</dbReference>
<keyword evidence="13" id="KW-1185">Reference proteome</keyword>
<dbReference type="GO" id="GO:0046982">
    <property type="term" value="F:protein heterodimerization activity"/>
    <property type="evidence" value="ECO:0007669"/>
    <property type="project" value="InterPro"/>
</dbReference>
<dbReference type="GO" id="GO:0030527">
    <property type="term" value="F:structural constituent of chromatin"/>
    <property type="evidence" value="ECO:0007669"/>
    <property type="project" value="InterPro"/>
</dbReference>
<evidence type="ECO:0000313" key="12">
    <source>
        <dbReference type="EMBL" id="KAF2201244.1"/>
    </source>
</evidence>
<evidence type="ECO:0000256" key="8">
    <source>
        <dbReference type="ARBA" id="ARBA00023242"/>
    </source>
</evidence>
<feature type="compositionally biased region" description="Gly residues" evidence="11">
    <location>
        <begin position="33"/>
        <end position="43"/>
    </location>
</feature>
<reference evidence="12" key="1">
    <citation type="journal article" date="2020" name="Stud. Mycol.">
        <title>101 Dothideomycetes genomes: a test case for predicting lifestyles and emergence of pathogens.</title>
        <authorList>
            <person name="Haridas S."/>
            <person name="Albert R."/>
            <person name="Binder M."/>
            <person name="Bloem J."/>
            <person name="Labutti K."/>
            <person name="Salamov A."/>
            <person name="Andreopoulos B."/>
            <person name="Baker S."/>
            <person name="Barry K."/>
            <person name="Bills G."/>
            <person name="Bluhm B."/>
            <person name="Cannon C."/>
            <person name="Castanera R."/>
            <person name="Culley D."/>
            <person name="Daum C."/>
            <person name="Ezra D."/>
            <person name="Gonzalez J."/>
            <person name="Henrissat B."/>
            <person name="Kuo A."/>
            <person name="Liang C."/>
            <person name="Lipzen A."/>
            <person name="Lutzoni F."/>
            <person name="Magnuson J."/>
            <person name="Mondo S."/>
            <person name="Nolan M."/>
            <person name="Ohm R."/>
            <person name="Pangilinan J."/>
            <person name="Park H.-J."/>
            <person name="Ramirez L."/>
            <person name="Alfaro M."/>
            <person name="Sun H."/>
            <person name="Tritt A."/>
            <person name="Yoshinaga Y."/>
            <person name="Zwiers L.-H."/>
            <person name="Turgeon B."/>
            <person name="Goodwin S."/>
            <person name="Spatafora J."/>
            <person name="Crous P."/>
            <person name="Grigoriev I."/>
        </authorList>
    </citation>
    <scope>NUCLEOTIDE SEQUENCE</scope>
    <source>
        <strain evidence="12">ATCC 74209</strain>
    </source>
</reference>